<proteinExistence type="predicted"/>
<accession>A0AAV3ZFG0</accession>
<protein>
    <submittedName>
        <fullName evidence="2">Uncharacterized protein</fullName>
    </submittedName>
</protein>
<sequence length="101" mass="11092">MPSRSRKKRASSPASPVRAPSPGGGRRGRSRSRSSSKTTIRSRLPKPLPAEARPPGIRLIKVDPDVAWSRWLDFCGSCKQARGKHQVKWSGRGGVRYGVMV</sequence>
<keyword evidence="3" id="KW-1185">Reference proteome</keyword>
<comment type="caution">
    <text evidence="2">The sequence shown here is derived from an EMBL/GenBank/DDBJ whole genome shotgun (WGS) entry which is preliminary data.</text>
</comment>
<organism evidence="2 3">
    <name type="scientific">Plakobranchus ocellatus</name>
    <dbReference type="NCBI Taxonomy" id="259542"/>
    <lineage>
        <taxon>Eukaryota</taxon>
        <taxon>Metazoa</taxon>
        <taxon>Spiralia</taxon>
        <taxon>Lophotrochozoa</taxon>
        <taxon>Mollusca</taxon>
        <taxon>Gastropoda</taxon>
        <taxon>Heterobranchia</taxon>
        <taxon>Euthyneura</taxon>
        <taxon>Panpulmonata</taxon>
        <taxon>Sacoglossa</taxon>
        <taxon>Placobranchoidea</taxon>
        <taxon>Plakobranchidae</taxon>
        <taxon>Plakobranchus</taxon>
    </lineage>
</organism>
<dbReference type="Proteomes" id="UP000735302">
    <property type="component" value="Unassembled WGS sequence"/>
</dbReference>
<dbReference type="EMBL" id="BLXT01002349">
    <property type="protein sequence ID" value="GFN93497.1"/>
    <property type="molecule type" value="Genomic_DNA"/>
</dbReference>
<evidence type="ECO:0000313" key="3">
    <source>
        <dbReference type="Proteomes" id="UP000735302"/>
    </source>
</evidence>
<feature type="region of interest" description="Disordered" evidence="1">
    <location>
        <begin position="1"/>
        <end position="57"/>
    </location>
</feature>
<feature type="compositionally biased region" description="Low complexity" evidence="1">
    <location>
        <begin position="11"/>
        <end position="21"/>
    </location>
</feature>
<name>A0AAV3ZFG0_9GAST</name>
<feature type="compositionally biased region" description="Basic residues" evidence="1">
    <location>
        <begin position="1"/>
        <end position="10"/>
    </location>
</feature>
<evidence type="ECO:0000313" key="2">
    <source>
        <dbReference type="EMBL" id="GFN93497.1"/>
    </source>
</evidence>
<gene>
    <name evidence="2" type="ORF">PoB_002000300</name>
</gene>
<reference evidence="2 3" key="1">
    <citation type="journal article" date="2021" name="Elife">
        <title>Chloroplast acquisition without the gene transfer in kleptoplastic sea slugs, Plakobranchus ocellatus.</title>
        <authorList>
            <person name="Maeda T."/>
            <person name="Takahashi S."/>
            <person name="Yoshida T."/>
            <person name="Shimamura S."/>
            <person name="Takaki Y."/>
            <person name="Nagai Y."/>
            <person name="Toyoda A."/>
            <person name="Suzuki Y."/>
            <person name="Arimoto A."/>
            <person name="Ishii H."/>
            <person name="Satoh N."/>
            <person name="Nishiyama T."/>
            <person name="Hasebe M."/>
            <person name="Maruyama T."/>
            <person name="Minagawa J."/>
            <person name="Obokata J."/>
            <person name="Shigenobu S."/>
        </authorList>
    </citation>
    <scope>NUCLEOTIDE SEQUENCE [LARGE SCALE GENOMIC DNA]</scope>
</reference>
<dbReference type="AlphaFoldDB" id="A0AAV3ZFG0"/>
<evidence type="ECO:0000256" key="1">
    <source>
        <dbReference type="SAM" id="MobiDB-lite"/>
    </source>
</evidence>